<evidence type="ECO:0000313" key="2">
    <source>
        <dbReference type="Proteomes" id="UP001055811"/>
    </source>
</evidence>
<reference evidence="1 2" key="2">
    <citation type="journal article" date="2022" name="Mol. Ecol. Resour.">
        <title>The genomes of chicory, endive, great burdock and yacon provide insights into Asteraceae paleo-polyploidization history and plant inulin production.</title>
        <authorList>
            <person name="Fan W."/>
            <person name="Wang S."/>
            <person name="Wang H."/>
            <person name="Wang A."/>
            <person name="Jiang F."/>
            <person name="Liu H."/>
            <person name="Zhao H."/>
            <person name="Xu D."/>
            <person name="Zhang Y."/>
        </authorList>
    </citation>
    <scope>NUCLEOTIDE SEQUENCE [LARGE SCALE GENOMIC DNA]</scope>
    <source>
        <strain evidence="2">cv. Punajuju</strain>
        <tissue evidence="1">Leaves</tissue>
    </source>
</reference>
<dbReference type="Proteomes" id="UP001055811">
    <property type="component" value="Linkage Group LG04"/>
</dbReference>
<comment type="caution">
    <text evidence="1">The sequence shown here is derived from an EMBL/GenBank/DDBJ whole genome shotgun (WGS) entry which is preliminary data.</text>
</comment>
<sequence length="1191" mass="134901">MGIQETQLTDWGKIDVQGCWGTLDYDYVGVNSDGKSGGLVSIWNKTCFQKSEVVKSKNYIIIKGKWTGTNNDIIFANIYGPHELAEQRRLWQDLLEVKNSLPGSWVMFGDFNVVRRSEERFNSLFCPESASAFNRFIFEADLHDFNMGGEKFTFMSRVGAKLSKLDRFLACSNFLATFPSLVVTAHPRYLSDHCPVTLTSCQSDYGPPPFKLFNSWILKDGFDYTVKEAWENFVGFGTPDAYLANKLKNLKMKIKQWRARNEKEENLEILTIKNTVSNLEKLAEKRALNESELKTRSHGLQRILEVEKITVLDLKQKSRVKWAVEGDENTKFFHGYINCKYRKNTINGLMVNGTWVSSVNEIKGEVLRYFKNKFSESWPSRPKLVSPYFKSISMMDAIKLEAPFTLDEVKVAVWACGSDKAPGPDGFTFKFIKTYWDTLKSDVMNCVLHFDKYGTLARGCNSSFITLAPKVKDPTSLSDFRPICLIGCVYKIISKILAIRLKKIIGTVISDVQSAYVEGRNILDGPLVINELYSWAKKTRRKILLFKVDFEKAFDSVNWEFLDSILSQMGFGTKWRSWISGCLNSSRASVIINGSPTDEFEISKGVRQGDPLSPFLFIIAMEGLNVALQEARDKGLFKGVQLPNDGPCISHLFYADDALFVGEWDRVNLKNLARILKCFQVSSGLKVNFHKSRVFGIGAPESETSNWASILGCDVGSFPFTYLGVPVGANMNLTKNWKPIIEKFQNKLSTWKSKALSFGGRLTLITSVLGNLPTYFFSLFMAPVAVTDKLESIRRRFLWGGDEDKKKIHWVAWDKVLASKSAGGLGVGSIRALNVAMIVKWWWRLKTEKDSLWGKVIVGLHNLKNKPHSYLSNRNISGVWNNIASVKKDLRRMGLEMGDIFNLQVKSGENTLFWYDKWIGSEKLQTKYPSLYNIEQRKGCTVADRFYEGSFVGHWASCPIESDLARELGRLQRDLDSVHLLHEPDNWKCPLDPDGKYSVCALRRYIDQKTEVNLSLPSITWCNEVPIKVNCFVWRASQNKIPSLVALRKRGVETDSTCCGACINGMECTDHILGKRSDERMVGVEFLTILFYLNILNFLYPSSPSEIGAQRSFTPTSIHRQQHTPTGSAPTTVKLPLLLLDLLLDLLQLHSCSICCFLEILLLDLLLLLLLLDLLLLLFGFSLDRSVAAAF</sequence>
<proteinExistence type="predicted"/>
<accession>A0ACB9DYB8</accession>
<gene>
    <name evidence="1" type="ORF">L2E82_22274</name>
</gene>
<protein>
    <submittedName>
        <fullName evidence="1">Uncharacterized protein</fullName>
    </submittedName>
</protein>
<dbReference type="EMBL" id="CM042012">
    <property type="protein sequence ID" value="KAI3751226.1"/>
    <property type="molecule type" value="Genomic_DNA"/>
</dbReference>
<organism evidence="1 2">
    <name type="scientific">Cichorium intybus</name>
    <name type="common">Chicory</name>
    <dbReference type="NCBI Taxonomy" id="13427"/>
    <lineage>
        <taxon>Eukaryota</taxon>
        <taxon>Viridiplantae</taxon>
        <taxon>Streptophyta</taxon>
        <taxon>Embryophyta</taxon>
        <taxon>Tracheophyta</taxon>
        <taxon>Spermatophyta</taxon>
        <taxon>Magnoliopsida</taxon>
        <taxon>eudicotyledons</taxon>
        <taxon>Gunneridae</taxon>
        <taxon>Pentapetalae</taxon>
        <taxon>asterids</taxon>
        <taxon>campanulids</taxon>
        <taxon>Asterales</taxon>
        <taxon>Asteraceae</taxon>
        <taxon>Cichorioideae</taxon>
        <taxon>Cichorieae</taxon>
        <taxon>Cichoriinae</taxon>
        <taxon>Cichorium</taxon>
    </lineage>
</organism>
<reference evidence="2" key="1">
    <citation type="journal article" date="2022" name="Mol. Ecol. Resour.">
        <title>The genomes of chicory, endive, great burdock and yacon provide insights into Asteraceae palaeo-polyploidization history and plant inulin production.</title>
        <authorList>
            <person name="Fan W."/>
            <person name="Wang S."/>
            <person name="Wang H."/>
            <person name="Wang A."/>
            <person name="Jiang F."/>
            <person name="Liu H."/>
            <person name="Zhao H."/>
            <person name="Xu D."/>
            <person name="Zhang Y."/>
        </authorList>
    </citation>
    <scope>NUCLEOTIDE SEQUENCE [LARGE SCALE GENOMIC DNA]</scope>
    <source>
        <strain evidence="2">cv. Punajuju</strain>
    </source>
</reference>
<keyword evidence="2" id="KW-1185">Reference proteome</keyword>
<name>A0ACB9DYB8_CICIN</name>
<evidence type="ECO:0000313" key="1">
    <source>
        <dbReference type="EMBL" id="KAI3751226.1"/>
    </source>
</evidence>